<dbReference type="WBParaSite" id="HPLM_0001706201-mRNA-1">
    <property type="protein sequence ID" value="HPLM_0001706201-mRNA-1"/>
    <property type="gene ID" value="HPLM_0001706201"/>
</dbReference>
<keyword evidence="3 5" id="KW-1133">Transmembrane helix</keyword>
<dbReference type="GO" id="GO:0004930">
    <property type="term" value="F:G protein-coupled receptor activity"/>
    <property type="evidence" value="ECO:0007669"/>
    <property type="project" value="InterPro"/>
</dbReference>
<keyword evidence="4 5" id="KW-0472">Membrane</keyword>
<dbReference type="PROSITE" id="PS50262">
    <property type="entry name" value="G_PROTEIN_RECEP_F1_2"/>
    <property type="match status" value="1"/>
</dbReference>
<proteinExistence type="predicted"/>
<dbReference type="InterPro" id="IPR000276">
    <property type="entry name" value="GPCR_Rhodpsn"/>
</dbReference>
<feature type="transmembrane region" description="Helical" evidence="5">
    <location>
        <begin position="126"/>
        <end position="147"/>
    </location>
</feature>
<sequence>MTEDMRMRHISDYWMISTLVFFNIAGNFGNFNLIWLTVRRKELRSKAGILLAINAVFQSVCLVSTFINVTVILSGSRIARNVCYPLVMPFTIASSLQTPMALVIAIDLLLALISPLKYRQQDTLKYIVGLCAPGMIYALFIGFYGLIKMDNEMLDFCNVDFTDDILPFTTLLHWNTQILDLHMYDGRINLWETRRETFDKGKGLPPTVSALWLQSNVLLNSLVLLVYFGIFLVLRCNYNEMAYREHGRVVRRLAVIVIVFVFSWFMANLGEYQMTAFILPMLTAVSALAIDQYLSG</sequence>
<organism evidence="9">
    <name type="scientific">Haemonchus placei</name>
    <name type="common">Barber's pole worm</name>
    <dbReference type="NCBI Taxonomy" id="6290"/>
    <lineage>
        <taxon>Eukaryota</taxon>
        <taxon>Metazoa</taxon>
        <taxon>Ecdysozoa</taxon>
        <taxon>Nematoda</taxon>
        <taxon>Chromadorea</taxon>
        <taxon>Rhabditida</taxon>
        <taxon>Rhabditina</taxon>
        <taxon>Rhabditomorpha</taxon>
        <taxon>Strongyloidea</taxon>
        <taxon>Trichostrongylidae</taxon>
        <taxon>Haemonchus</taxon>
    </lineage>
</organism>
<dbReference type="Proteomes" id="UP000268014">
    <property type="component" value="Unassembled WGS sequence"/>
</dbReference>
<dbReference type="InterPro" id="IPR019424">
    <property type="entry name" value="7TM_GPCR_Srsx"/>
</dbReference>
<reference evidence="9" key="1">
    <citation type="submission" date="2017-02" db="UniProtKB">
        <authorList>
            <consortium name="WormBaseParasite"/>
        </authorList>
    </citation>
    <scope>IDENTIFICATION</scope>
</reference>
<evidence type="ECO:0000259" key="6">
    <source>
        <dbReference type="PROSITE" id="PS50262"/>
    </source>
</evidence>
<comment type="subcellular location">
    <subcellularLocation>
        <location evidence="1">Membrane</location>
    </subcellularLocation>
</comment>
<dbReference type="OrthoDB" id="5873055at2759"/>
<evidence type="ECO:0000256" key="2">
    <source>
        <dbReference type="ARBA" id="ARBA00022692"/>
    </source>
</evidence>
<dbReference type="EMBL" id="UZAF01019738">
    <property type="protein sequence ID" value="VDO63112.1"/>
    <property type="molecule type" value="Genomic_DNA"/>
</dbReference>
<evidence type="ECO:0000256" key="4">
    <source>
        <dbReference type="ARBA" id="ARBA00023136"/>
    </source>
</evidence>
<dbReference type="Gene3D" id="1.20.1070.10">
    <property type="entry name" value="Rhodopsin 7-helix transmembrane proteins"/>
    <property type="match status" value="1"/>
</dbReference>
<dbReference type="GO" id="GO:0016020">
    <property type="term" value="C:membrane"/>
    <property type="evidence" value="ECO:0007669"/>
    <property type="project" value="UniProtKB-SubCell"/>
</dbReference>
<feature type="transmembrane region" description="Helical" evidence="5">
    <location>
        <begin position="217"/>
        <end position="237"/>
    </location>
</feature>
<evidence type="ECO:0000313" key="8">
    <source>
        <dbReference type="Proteomes" id="UP000268014"/>
    </source>
</evidence>
<evidence type="ECO:0000256" key="3">
    <source>
        <dbReference type="ARBA" id="ARBA00022989"/>
    </source>
</evidence>
<keyword evidence="2 5" id="KW-0812">Transmembrane</keyword>
<evidence type="ECO:0000256" key="1">
    <source>
        <dbReference type="ARBA" id="ARBA00004370"/>
    </source>
</evidence>
<evidence type="ECO:0000313" key="7">
    <source>
        <dbReference type="EMBL" id="VDO63112.1"/>
    </source>
</evidence>
<feature type="domain" description="G-protein coupled receptors family 1 profile" evidence="6">
    <location>
        <begin position="29"/>
        <end position="265"/>
    </location>
</feature>
<reference evidence="7 8" key="2">
    <citation type="submission" date="2018-11" db="EMBL/GenBank/DDBJ databases">
        <authorList>
            <consortium name="Pathogen Informatics"/>
        </authorList>
    </citation>
    <scope>NUCLEOTIDE SEQUENCE [LARGE SCALE GENOMIC DNA]</scope>
    <source>
        <strain evidence="7 8">MHpl1</strain>
    </source>
</reference>
<evidence type="ECO:0000313" key="9">
    <source>
        <dbReference type="WBParaSite" id="HPLM_0001706201-mRNA-1"/>
    </source>
</evidence>
<feature type="transmembrane region" description="Helical" evidence="5">
    <location>
        <begin position="92"/>
        <end position="114"/>
    </location>
</feature>
<dbReference type="PANTHER" id="PTHR23360:SF67">
    <property type="entry name" value="G-PROTEIN COUPLED RECEPTORS FAMILY 1 PROFILE DOMAIN-CONTAINING PROTEIN"/>
    <property type="match status" value="1"/>
</dbReference>
<protein>
    <submittedName>
        <fullName evidence="9">G_PROTEIN_RECEP_F1_2 domain-containing protein</fullName>
    </submittedName>
</protein>
<gene>
    <name evidence="7" type="ORF">HPLM_LOCUS17054</name>
</gene>
<dbReference type="InterPro" id="IPR017452">
    <property type="entry name" value="GPCR_Rhodpsn_7TM"/>
</dbReference>
<dbReference type="AlphaFoldDB" id="A0A0N4WYU2"/>
<keyword evidence="8" id="KW-1185">Reference proteome</keyword>
<feature type="transmembrane region" description="Helical" evidence="5">
    <location>
        <begin position="48"/>
        <end position="72"/>
    </location>
</feature>
<dbReference type="Pfam" id="PF10320">
    <property type="entry name" value="7TM_GPCR_Srsx"/>
    <property type="match status" value="2"/>
</dbReference>
<name>A0A0N4WYU2_HAEPC</name>
<evidence type="ECO:0000256" key="5">
    <source>
        <dbReference type="SAM" id="Phobius"/>
    </source>
</evidence>
<dbReference type="InterPro" id="IPR047130">
    <property type="entry name" value="7TM_GPCR_Srsx_nematod"/>
</dbReference>
<dbReference type="SUPFAM" id="SSF81321">
    <property type="entry name" value="Family A G protein-coupled receptor-like"/>
    <property type="match status" value="1"/>
</dbReference>
<dbReference type="SMART" id="SM01381">
    <property type="entry name" value="7TM_GPCR_Srsx"/>
    <property type="match status" value="1"/>
</dbReference>
<feature type="transmembrane region" description="Helical" evidence="5">
    <location>
        <begin position="249"/>
        <end position="266"/>
    </location>
</feature>
<dbReference type="PANTHER" id="PTHR23360">
    <property type="entry name" value="G-PROTEIN COUPLED RECEPTORS FAMILY 1 PROFILE DOMAIN-CONTAINING PROTEIN-RELATED"/>
    <property type="match status" value="1"/>
</dbReference>
<feature type="transmembrane region" description="Helical" evidence="5">
    <location>
        <begin position="13"/>
        <end position="36"/>
    </location>
</feature>
<accession>A0A0N4WYU2</accession>